<name>A0AAD8E4I3_DIPPU</name>
<feature type="non-terminal residue" evidence="1">
    <location>
        <position position="50"/>
    </location>
</feature>
<dbReference type="EMBL" id="JASPKZ010009382">
    <property type="protein sequence ID" value="KAJ9576973.1"/>
    <property type="molecule type" value="Genomic_DNA"/>
</dbReference>
<sequence length="50" mass="5893">EALVIRALRRDFLMMMRIQTANKEPVSFFQAISSRLQKYPLLSQKQILVL</sequence>
<dbReference type="AlphaFoldDB" id="A0AAD8E4I3"/>
<comment type="caution">
    <text evidence="1">The sequence shown here is derived from an EMBL/GenBank/DDBJ whole genome shotgun (WGS) entry which is preliminary data.</text>
</comment>
<feature type="non-terminal residue" evidence="1">
    <location>
        <position position="1"/>
    </location>
</feature>
<accession>A0AAD8E4I3</accession>
<keyword evidence="2" id="KW-1185">Reference proteome</keyword>
<organism evidence="1 2">
    <name type="scientific">Diploptera punctata</name>
    <name type="common">Pacific beetle cockroach</name>
    <dbReference type="NCBI Taxonomy" id="6984"/>
    <lineage>
        <taxon>Eukaryota</taxon>
        <taxon>Metazoa</taxon>
        <taxon>Ecdysozoa</taxon>
        <taxon>Arthropoda</taxon>
        <taxon>Hexapoda</taxon>
        <taxon>Insecta</taxon>
        <taxon>Pterygota</taxon>
        <taxon>Neoptera</taxon>
        <taxon>Polyneoptera</taxon>
        <taxon>Dictyoptera</taxon>
        <taxon>Blattodea</taxon>
        <taxon>Blaberoidea</taxon>
        <taxon>Blaberidae</taxon>
        <taxon>Diplopterinae</taxon>
        <taxon>Diploptera</taxon>
    </lineage>
</organism>
<evidence type="ECO:0000313" key="2">
    <source>
        <dbReference type="Proteomes" id="UP001233999"/>
    </source>
</evidence>
<protein>
    <submittedName>
        <fullName evidence="1">Uncharacterized protein</fullName>
    </submittedName>
</protein>
<gene>
    <name evidence="1" type="ORF">L9F63_006458</name>
</gene>
<reference evidence="1" key="2">
    <citation type="submission" date="2023-05" db="EMBL/GenBank/DDBJ databases">
        <authorList>
            <person name="Fouks B."/>
        </authorList>
    </citation>
    <scope>NUCLEOTIDE SEQUENCE</scope>
    <source>
        <strain evidence="1">Stay&amp;Tobe</strain>
        <tissue evidence="1">Testes</tissue>
    </source>
</reference>
<proteinExistence type="predicted"/>
<reference evidence="1" key="1">
    <citation type="journal article" date="2023" name="IScience">
        <title>Live-bearing cockroach genome reveals convergent evolutionary mechanisms linked to viviparity in insects and beyond.</title>
        <authorList>
            <person name="Fouks B."/>
            <person name="Harrison M.C."/>
            <person name="Mikhailova A.A."/>
            <person name="Marchal E."/>
            <person name="English S."/>
            <person name="Carruthers M."/>
            <person name="Jennings E.C."/>
            <person name="Chiamaka E.L."/>
            <person name="Frigard R.A."/>
            <person name="Pippel M."/>
            <person name="Attardo G.M."/>
            <person name="Benoit J.B."/>
            <person name="Bornberg-Bauer E."/>
            <person name="Tobe S.S."/>
        </authorList>
    </citation>
    <scope>NUCLEOTIDE SEQUENCE</scope>
    <source>
        <strain evidence="1">Stay&amp;Tobe</strain>
    </source>
</reference>
<evidence type="ECO:0000313" key="1">
    <source>
        <dbReference type="EMBL" id="KAJ9576973.1"/>
    </source>
</evidence>
<dbReference type="Proteomes" id="UP001233999">
    <property type="component" value="Unassembled WGS sequence"/>
</dbReference>